<dbReference type="GO" id="GO:0052689">
    <property type="term" value="F:carboxylic ester hydrolase activity"/>
    <property type="evidence" value="ECO:0007669"/>
    <property type="project" value="UniProtKB-ARBA"/>
</dbReference>
<name>A0A919JSV2_9ACTN</name>
<dbReference type="Gene3D" id="3.40.50.1820">
    <property type="entry name" value="alpha/beta hydrolase"/>
    <property type="match status" value="1"/>
</dbReference>
<dbReference type="EMBL" id="BOMV01000013">
    <property type="protein sequence ID" value="GIE94546.1"/>
    <property type="molecule type" value="Genomic_DNA"/>
</dbReference>
<dbReference type="InterPro" id="IPR029058">
    <property type="entry name" value="AB_hydrolase_fold"/>
</dbReference>
<comment type="caution">
    <text evidence="5">The sequence shown here is derived from an EMBL/GenBank/DDBJ whole genome shotgun (WGS) entry which is preliminary data.</text>
</comment>
<dbReference type="Pfam" id="PF12740">
    <property type="entry name" value="PETase"/>
    <property type="match status" value="1"/>
</dbReference>
<organism evidence="5 6">
    <name type="scientific">Paractinoplanes rishiriensis</name>
    <dbReference type="NCBI Taxonomy" id="1050105"/>
    <lineage>
        <taxon>Bacteria</taxon>
        <taxon>Bacillati</taxon>
        <taxon>Actinomycetota</taxon>
        <taxon>Actinomycetes</taxon>
        <taxon>Micromonosporales</taxon>
        <taxon>Micromonosporaceae</taxon>
        <taxon>Paractinoplanes</taxon>
    </lineage>
</organism>
<feature type="domain" description="PET hydrolase/cutinase-like" evidence="4">
    <location>
        <begin position="49"/>
        <end position="306"/>
    </location>
</feature>
<dbReference type="InterPro" id="IPR050261">
    <property type="entry name" value="FrsA_esterase"/>
</dbReference>
<sequence>MSEQFQRPWETQMPATRRRKSLRPRNVIAAILATALAAAAVTLIPDADAATSSFQRGPNPSAASIRAADGPFAITRTNVSRGAANGFGGGDIFAPNDTSQGTFGAVAIAPGFTASRSSMAWLAPRIASQGFVVFNIDTLSTSDQPASRGRQLLAALDFLTRTSSARAKIDPNRMAVIGHSMGGGGSLEAAQDRPELQAAIPLTPWNLSKNFGDLQTPTLIIGAQRDNIAPVRTHSERFAASLPNGVSSGYLELAGASHFAPNVPNATISSMSVAWLKRFVDDDTRFEQFICPGPNSGVSQYEVSCPLI</sequence>
<evidence type="ECO:0000259" key="4">
    <source>
        <dbReference type="Pfam" id="PF12740"/>
    </source>
</evidence>
<evidence type="ECO:0000313" key="5">
    <source>
        <dbReference type="EMBL" id="GIE94546.1"/>
    </source>
</evidence>
<accession>A0A919JSV2</accession>
<gene>
    <name evidence="5" type="ORF">Ari01nite_20110</name>
</gene>
<proteinExistence type="inferred from homology"/>
<keyword evidence="2" id="KW-0378">Hydrolase</keyword>
<dbReference type="SUPFAM" id="SSF53474">
    <property type="entry name" value="alpha/beta-Hydrolases"/>
    <property type="match status" value="1"/>
</dbReference>
<dbReference type="PANTHER" id="PTHR22946">
    <property type="entry name" value="DIENELACTONE HYDROLASE DOMAIN-CONTAINING PROTEIN-RELATED"/>
    <property type="match status" value="1"/>
</dbReference>
<keyword evidence="6" id="KW-1185">Reference proteome</keyword>
<feature type="region of interest" description="Disordered" evidence="3">
    <location>
        <begin position="1"/>
        <end position="20"/>
    </location>
</feature>
<evidence type="ECO:0000256" key="2">
    <source>
        <dbReference type="ARBA" id="ARBA00022801"/>
    </source>
</evidence>
<comment type="similarity">
    <text evidence="1">Belongs to the AB hydrolase superfamily.</text>
</comment>
<reference evidence="5" key="1">
    <citation type="submission" date="2021-01" db="EMBL/GenBank/DDBJ databases">
        <title>Whole genome shotgun sequence of Actinoplanes rishiriensis NBRC 108556.</title>
        <authorList>
            <person name="Komaki H."/>
            <person name="Tamura T."/>
        </authorList>
    </citation>
    <scope>NUCLEOTIDE SEQUENCE</scope>
    <source>
        <strain evidence="5">NBRC 108556</strain>
    </source>
</reference>
<evidence type="ECO:0000256" key="3">
    <source>
        <dbReference type="SAM" id="MobiDB-lite"/>
    </source>
</evidence>
<dbReference type="Proteomes" id="UP000636960">
    <property type="component" value="Unassembled WGS sequence"/>
</dbReference>
<dbReference type="AlphaFoldDB" id="A0A919JSV2"/>
<evidence type="ECO:0000313" key="6">
    <source>
        <dbReference type="Proteomes" id="UP000636960"/>
    </source>
</evidence>
<dbReference type="InterPro" id="IPR041127">
    <property type="entry name" value="PET_hydrolase/cutinase-like"/>
</dbReference>
<protein>
    <submittedName>
        <fullName evidence="5">Lipase</fullName>
    </submittedName>
</protein>
<dbReference type="PANTHER" id="PTHR22946:SF9">
    <property type="entry name" value="POLYKETIDE TRANSFERASE AF380"/>
    <property type="match status" value="1"/>
</dbReference>
<evidence type="ECO:0000256" key="1">
    <source>
        <dbReference type="ARBA" id="ARBA00008645"/>
    </source>
</evidence>